<gene>
    <name evidence="2" type="ORF">RSOL_381360</name>
</gene>
<feature type="compositionally biased region" description="Low complexity" evidence="1">
    <location>
        <begin position="73"/>
        <end position="85"/>
    </location>
</feature>
<protein>
    <recommendedName>
        <fullName evidence="4">Cyclin</fullName>
    </recommendedName>
</protein>
<dbReference type="Proteomes" id="UP000030108">
    <property type="component" value="Unassembled WGS sequence"/>
</dbReference>
<reference evidence="3" key="1">
    <citation type="journal article" date="2014" name="Genome Announc.">
        <title>Draft genome sequence of the plant-pathogenic soil fungus Rhizoctonia solani anastomosis group 3 strain Rhs1AP.</title>
        <authorList>
            <person name="Cubeta M.A."/>
            <person name="Thomas E."/>
            <person name="Dean R.A."/>
            <person name="Jabaji S."/>
            <person name="Neate S.M."/>
            <person name="Tavantzis S."/>
            <person name="Toda T."/>
            <person name="Vilgalys R."/>
            <person name="Bharathan N."/>
            <person name="Fedorova-Abrams N."/>
            <person name="Pakala S.B."/>
            <person name="Pakala S.M."/>
            <person name="Zafar N."/>
            <person name="Joardar V."/>
            <person name="Losada L."/>
            <person name="Nierman W.C."/>
        </authorList>
    </citation>
    <scope>NUCLEOTIDE SEQUENCE [LARGE SCALE GENOMIC DNA]</scope>
    <source>
        <strain evidence="3">AG-3</strain>
    </source>
</reference>
<evidence type="ECO:0000313" key="2">
    <source>
        <dbReference type="EMBL" id="EUC61066.1"/>
    </source>
</evidence>
<dbReference type="OrthoDB" id="244495at2759"/>
<comment type="caution">
    <text evidence="2">The sequence shown here is derived from an EMBL/GenBank/DDBJ whole genome shotgun (WGS) entry which is preliminary data.</text>
</comment>
<dbReference type="AlphaFoldDB" id="X8JCQ1"/>
<organism evidence="2 3">
    <name type="scientific">Rhizoctonia solani AG-3 Rhs1AP</name>
    <dbReference type="NCBI Taxonomy" id="1086054"/>
    <lineage>
        <taxon>Eukaryota</taxon>
        <taxon>Fungi</taxon>
        <taxon>Dikarya</taxon>
        <taxon>Basidiomycota</taxon>
        <taxon>Agaricomycotina</taxon>
        <taxon>Agaricomycetes</taxon>
        <taxon>Cantharellales</taxon>
        <taxon>Ceratobasidiaceae</taxon>
        <taxon>Rhizoctonia</taxon>
    </lineage>
</organism>
<accession>X8JCQ1</accession>
<sequence length="324" mass="35983">MFNSTRNDTNSALNFNTFTISTPSGYNIPTTVYSSKVALHRQPQRAYKQVLAKLRAGLATLKLKTKKARNTRKPTTGSQLTPTTTDEPAERFGHPNRAINLPDAYYGWEYTAKISAKFVVGLFDCPSTLPGTGPEYPGLAEFVAYALFLCQFEPQVNDHALYLLWCMKILHPDLKLAHGHGMYLAALGLAAKMAGEDDCSPDSWTMVGQWIFNAEQLETNQDRLGELLLWRLEVEPKKMAMVMEHVYRGGQPNAQPTPFPADYDDYTSSVHSTSTSSSLSSCSIPSIWSLRSTSIWNELACCSSAVTMAASEGVNRYPYLELKI</sequence>
<evidence type="ECO:0000256" key="1">
    <source>
        <dbReference type="SAM" id="MobiDB-lite"/>
    </source>
</evidence>
<proteinExistence type="predicted"/>
<evidence type="ECO:0000313" key="3">
    <source>
        <dbReference type="Proteomes" id="UP000030108"/>
    </source>
</evidence>
<feature type="region of interest" description="Disordered" evidence="1">
    <location>
        <begin position="66"/>
        <end position="93"/>
    </location>
</feature>
<name>X8JCQ1_9AGAM</name>
<dbReference type="EMBL" id="JATN01000319">
    <property type="protein sequence ID" value="EUC61066.1"/>
    <property type="molecule type" value="Genomic_DNA"/>
</dbReference>
<evidence type="ECO:0008006" key="4">
    <source>
        <dbReference type="Google" id="ProtNLM"/>
    </source>
</evidence>